<keyword evidence="1" id="KW-0732">Signal</keyword>
<accession>A0A3E0HEU9</accession>
<comment type="caution">
    <text evidence="2">The sequence shown here is derived from an EMBL/GenBank/DDBJ whole genome shotgun (WGS) entry which is preliminary data.</text>
</comment>
<keyword evidence="3" id="KW-1185">Reference proteome</keyword>
<name>A0A3E0HEU9_9PSEU</name>
<gene>
    <name evidence="2" type="ORF">BCF44_109236</name>
</gene>
<dbReference type="EMBL" id="QUNO01000009">
    <property type="protein sequence ID" value="REH43693.1"/>
    <property type="molecule type" value="Genomic_DNA"/>
</dbReference>
<proteinExistence type="predicted"/>
<protein>
    <submittedName>
        <fullName evidence="2">Uncharacterized protein</fullName>
    </submittedName>
</protein>
<dbReference type="AlphaFoldDB" id="A0A3E0HEU9"/>
<feature type="signal peptide" evidence="1">
    <location>
        <begin position="1"/>
        <end position="22"/>
    </location>
</feature>
<evidence type="ECO:0000256" key="1">
    <source>
        <dbReference type="SAM" id="SignalP"/>
    </source>
</evidence>
<evidence type="ECO:0000313" key="3">
    <source>
        <dbReference type="Proteomes" id="UP000256269"/>
    </source>
</evidence>
<organism evidence="2 3">
    <name type="scientific">Kutzneria buriramensis</name>
    <dbReference type="NCBI Taxonomy" id="1045776"/>
    <lineage>
        <taxon>Bacteria</taxon>
        <taxon>Bacillati</taxon>
        <taxon>Actinomycetota</taxon>
        <taxon>Actinomycetes</taxon>
        <taxon>Pseudonocardiales</taxon>
        <taxon>Pseudonocardiaceae</taxon>
        <taxon>Kutzneria</taxon>
    </lineage>
</organism>
<sequence length="643" mass="65927">MIFVAAAALLAACSGGQQQNQAAPAQPSAYDLVLQQVKPDGTVDKATALAAFSLAVAPLPDVPTPPGPKAQPVSGSLAVSWVMVHWAELTAAQQDAVRHALTDGVNPAAAITGPGTPDPNIACVKADSPDAGPWRQQLDSAISDIASHLGRTMKMHVFLTVNTKQLEDHDNGTPALMYTWACKANKTANGQNPDGCTIHVNPAANDAQFSDHDRKSFLIHEAMHCFLYDKFGAAYDDIAPWLVEGIPIWVQTALNGADPVATKWWGAYLDLNKTSLYKRSYDALGFYAQLADSGVDVWSKIDPMVAAGISGGNAAAWQASGAGDDFVGVWGPGHAKGRHPGKPWDITGYGVPDTKPAAAHVDLANGQTAKAAAPVTGVDLVELNIQSDVVGFAGDAATRGMFGAADGHDHQFADLDGAEFCAKQGGCTCPEGSPGAGTQLPPIAAGTGYLGISGGAKATAVSVTGMSLDDFCKRPAKGCLVGTWTSVAFDIAAGAGLTEHGGAGVKLTIDAKGAVAVDFNPMQPIVGHVQDMTVDIVFGGVSTGHITLPPPNVTTGNWGDAHGEFGNVTVTAGATSPIQFTLFDHKPVSDVLALGEGLASGLGGGISSQPLLGPGGFKCSPTQLVITPPPGSSVQGTWTLSRS</sequence>
<dbReference type="OrthoDB" id="5169511at2"/>
<dbReference type="Proteomes" id="UP000256269">
    <property type="component" value="Unassembled WGS sequence"/>
</dbReference>
<reference evidence="2 3" key="1">
    <citation type="submission" date="2018-08" db="EMBL/GenBank/DDBJ databases">
        <title>Genomic Encyclopedia of Archaeal and Bacterial Type Strains, Phase II (KMG-II): from individual species to whole genera.</title>
        <authorList>
            <person name="Goeker M."/>
        </authorList>
    </citation>
    <scope>NUCLEOTIDE SEQUENCE [LARGE SCALE GENOMIC DNA]</scope>
    <source>
        <strain evidence="2 3">DSM 45791</strain>
    </source>
</reference>
<evidence type="ECO:0000313" key="2">
    <source>
        <dbReference type="EMBL" id="REH43693.1"/>
    </source>
</evidence>
<dbReference type="RefSeq" id="WP_116177128.1">
    <property type="nucleotide sequence ID" value="NZ_CP144375.1"/>
</dbReference>
<feature type="chain" id="PRO_5017760596" evidence="1">
    <location>
        <begin position="23"/>
        <end position="643"/>
    </location>
</feature>